<dbReference type="Proteomes" id="UP000034471">
    <property type="component" value="Unassembled WGS sequence"/>
</dbReference>
<name>A0A0G0JPS5_9BACT</name>
<keyword evidence="1" id="KW-0472">Membrane</keyword>
<dbReference type="STRING" id="1618481.US54_C0001G0049"/>
<proteinExistence type="predicted"/>
<comment type="caution">
    <text evidence="2">The sequence shown here is derived from an EMBL/GenBank/DDBJ whole genome shotgun (WGS) entry which is preliminary data.</text>
</comment>
<sequence length="147" mass="16168">MPSEKIIGYVLLGVGIFLMLVAAFQIILVFTGKAQPIKILNTTAQNNNQNTSKNIDSSNPDELLKQIQEDPLSLLSSGGGVSLPNLIDPTVLYQMLNLTVYYFIMQFMLGFGYKLASLGVQMVRPLKISVDQNRISNVVNSTKNSTQ</sequence>
<evidence type="ECO:0000313" key="2">
    <source>
        <dbReference type="EMBL" id="KKQ38924.1"/>
    </source>
</evidence>
<feature type="transmembrane region" description="Helical" evidence="1">
    <location>
        <begin position="6"/>
        <end position="30"/>
    </location>
</feature>
<protein>
    <submittedName>
        <fullName evidence="2">Uncharacterized protein</fullName>
    </submittedName>
</protein>
<reference evidence="2 3" key="1">
    <citation type="journal article" date="2015" name="Nature">
        <title>rRNA introns, odd ribosomes, and small enigmatic genomes across a large radiation of phyla.</title>
        <authorList>
            <person name="Brown C.T."/>
            <person name="Hug L.A."/>
            <person name="Thomas B.C."/>
            <person name="Sharon I."/>
            <person name="Castelle C.J."/>
            <person name="Singh A."/>
            <person name="Wilkins M.J."/>
            <person name="Williams K.H."/>
            <person name="Banfield J.F."/>
        </authorList>
    </citation>
    <scope>NUCLEOTIDE SEQUENCE [LARGE SCALE GENOMIC DNA]</scope>
</reference>
<keyword evidence="1" id="KW-0812">Transmembrane</keyword>
<accession>A0A0G0JPS5</accession>
<evidence type="ECO:0000313" key="3">
    <source>
        <dbReference type="Proteomes" id="UP000034471"/>
    </source>
</evidence>
<organism evidence="2 3">
    <name type="scientific">Candidatus Roizmanbacteria bacterium GW2011_GWA2_37_7</name>
    <dbReference type="NCBI Taxonomy" id="1618481"/>
    <lineage>
        <taxon>Bacteria</taxon>
        <taxon>Candidatus Roizmaniibacteriota</taxon>
    </lineage>
</organism>
<dbReference type="AlphaFoldDB" id="A0A0G0JPS5"/>
<dbReference type="EMBL" id="LBTJ01000001">
    <property type="protein sequence ID" value="KKQ38924.1"/>
    <property type="molecule type" value="Genomic_DNA"/>
</dbReference>
<gene>
    <name evidence="2" type="ORF">US54_C0001G0049</name>
</gene>
<keyword evidence="1" id="KW-1133">Transmembrane helix</keyword>
<evidence type="ECO:0000256" key="1">
    <source>
        <dbReference type="SAM" id="Phobius"/>
    </source>
</evidence>